<sequence>MNAGQIYHILGYETDCIDLRNKLISMGFIPGIGLKIEHIWFFGYYAIISAGTQTHGLRTSLLEKLKLHKVCDD</sequence>
<evidence type="ECO:0000256" key="1">
    <source>
        <dbReference type="ARBA" id="ARBA00023004"/>
    </source>
</evidence>
<protein>
    <submittedName>
        <fullName evidence="2">Ferrous iron transport protein A</fullName>
    </submittedName>
</protein>
<dbReference type="RefSeq" id="WP_258568206.1">
    <property type="nucleotide sequence ID" value="NZ_CP092900.1"/>
</dbReference>
<organism evidence="2 3">
    <name type="scientific">Candidatus Comchoanobacter bicostacola</name>
    <dbReference type="NCBI Taxonomy" id="2919598"/>
    <lineage>
        <taxon>Bacteria</taxon>
        <taxon>Pseudomonadati</taxon>
        <taxon>Pseudomonadota</taxon>
        <taxon>Gammaproteobacteria</taxon>
        <taxon>Candidatus Comchoanobacterales</taxon>
        <taxon>Candidatus Comchoanobacteraceae</taxon>
        <taxon>Candidatus Comchoanobacter</taxon>
    </lineage>
</organism>
<dbReference type="EMBL" id="CP092900">
    <property type="protein sequence ID" value="UTC24423.1"/>
    <property type="molecule type" value="Genomic_DNA"/>
</dbReference>
<evidence type="ECO:0000313" key="2">
    <source>
        <dbReference type="EMBL" id="UTC24423.1"/>
    </source>
</evidence>
<dbReference type="Gene3D" id="2.30.30.90">
    <property type="match status" value="1"/>
</dbReference>
<gene>
    <name evidence="2" type="ORF">MMH89_04220</name>
</gene>
<keyword evidence="1" id="KW-0408">Iron</keyword>
<dbReference type="Proteomes" id="UP001055955">
    <property type="component" value="Chromosome"/>
</dbReference>
<name>A0ABY5DIK1_9GAMM</name>
<dbReference type="InterPro" id="IPR008988">
    <property type="entry name" value="Transcriptional_repressor_C"/>
</dbReference>
<evidence type="ECO:0000313" key="3">
    <source>
        <dbReference type="Proteomes" id="UP001055955"/>
    </source>
</evidence>
<proteinExistence type="predicted"/>
<dbReference type="SUPFAM" id="SSF50037">
    <property type="entry name" value="C-terminal domain of transcriptional repressors"/>
    <property type="match status" value="1"/>
</dbReference>
<reference evidence="2 3" key="1">
    <citation type="journal article" date="2022" name="Nat. Microbiol.">
        <title>The microbiome of a bacterivorous marine choanoflagellate contains a resource-demanding obligate bacterial associate.</title>
        <authorList>
            <person name="Needham D.M."/>
            <person name="Poirier C."/>
            <person name="Bachy C."/>
            <person name="George E.E."/>
            <person name="Wilken S."/>
            <person name="Yung C.C.M."/>
            <person name="Limardo A.J."/>
            <person name="Morando M."/>
            <person name="Sudek L."/>
            <person name="Malmstrom R.R."/>
            <person name="Keeling P.J."/>
            <person name="Santoro A.E."/>
            <person name="Worden A.Z."/>
        </authorList>
    </citation>
    <scope>NUCLEOTIDE SEQUENCE [LARGE SCALE GENOMIC DNA]</scope>
    <source>
        <strain evidence="2 3">Comchoano-1</strain>
    </source>
</reference>
<accession>A0ABY5DIK1</accession>
<dbReference type="InterPro" id="IPR038157">
    <property type="entry name" value="FeoA_core_dom"/>
</dbReference>
<keyword evidence="3" id="KW-1185">Reference proteome</keyword>